<reference evidence="2" key="1">
    <citation type="submission" date="2021-06" db="EMBL/GenBank/DDBJ databases">
        <authorList>
            <person name="Huq M.A."/>
        </authorList>
    </citation>
    <scope>NUCLEOTIDE SEQUENCE</scope>
    <source>
        <strain evidence="2">MAH-26</strain>
    </source>
</reference>
<keyword evidence="3" id="KW-1185">Reference proteome</keyword>
<dbReference type="Pfam" id="PF14534">
    <property type="entry name" value="DUF4440"/>
    <property type="match status" value="1"/>
</dbReference>
<sequence>MRNLILKGCTLSCIMGLILSCNGKKENSTAGEIDKEQIKKEIQAKEDAFADVYNSGDMRSIGYYAEDAKSFYPNRPPLVGKESIIAFLTSDLTSPIDKIKFTTNEVFVSNDGKLVVELGAFSVVDSLNTTLNTGNYMSLFEKRNGQYVVVRDMSASDGLTK</sequence>
<dbReference type="EMBL" id="JAHSPG010000013">
    <property type="protein sequence ID" value="MBV4358843.1"/>
    <property type="molecule type" value="Genomic_DNA"/>
</dbReference>
<dbReference type="AlphaFoldDB" id="A0A9E2SCN4"/>
<evidence type="ECO:0000313" key="3">
    <source>
        <dbReference type="Proteomes" id="UP000812270"/>
    </source>
</evidence>
<accession>A0A9E2SCN4</accession>
<proteinExistence type="predicted"/>
<dbReference type="Proteomes" id="UP000812270">
    <property type="component" value="Unassembled WGS sequence"/>
</dbReference>
<evidence type="ECO:0000259" key="1">
    <source>
        <dbReference type="Pfam" id="PF14534"/>
    </source>
</evidence>
<name>A0A9E2SCN4_9BACT</name>
<gene>
    <name evidence="2" type="ORF">KTO63_16880</name>
</gene>
<comment type="caution">
    <text evidence="2">The sequence shown here is derived from an EMBL/GenBank/DDBJ whole genome shotgun (WGS) entry which is preliminary data.</text>
</comment>
<dbReference type="PROSITE" id="PS51257">
    <property type="entry name" value="PROKAR_LIPOPROTEIN"/>
    <property type="match status" value="1"/>
</dbReference>
<organism evidence="2 3">
    <name type="scientific">Pinibacter aurantiacus</name>
    <dbReference type="NCBI Taxonomy" id="2851599"/>
    <lineage>
        <taxon>Bacteria</taxon>
        <taxon>Pseudomonadati</taxon>
        <taxon>Bacteroidota</taxon>
        <taxon>Chitinophagia</taxon>
        <taxon>Chitinophagales</taxon>
        <taxon>Chitinophagaceae</taxon>
        <taxon>Pinibacter</taxon>
    </lineage>
</organism>
<evidence type="ECO:0000313" key="2">
    <source>
        <dbReference type="EMBL" id="MBV4358843.1"/>
    </source>
</evidence>
<dbReference type="InterPro" id="IPR027843">
    <property type="entry name" value="DUF4440"/>
</dbReference>
<protein>
    <submittedName>
        <fullName evidence="2">DUF4440 domain-containing protein</fullName>
    </submittedName>
</protein>
<feature type="domain" description="DUF4440" evidence="1">
    <location>
        <begin position="42"/>
        <end position="148"/>
    </location>
</feature>
<dbReference type="RefSeq" id="WP_217792560.1">
    <property type="nucleotide sequence ID" value="NZ_JAHSPG010000013.1"/>
</dbReference>